<reference evidence="3" key="2">
    <citation type="submission" date="2015-01" db="EMBL/GenBank/DDBJ databases">
        <title>Evolutionary Origins and Diversification of the Mycorrhizal Mutualists.</title>
        <authorList>
            <consortium name="DOE Joint Genome Institute"/>
            <consortium name="Mycorrhizal Genomics Consortium"/>
            <person name="Kohler A."/>
            <person name="Kuo A."/>
            <person name="Nagy L.G."/>
            <person name="Floudas D."/>
            <person name="Copeland A."/>
            <person name="Barry K.W."/>
            <person name="Cichocki N."/>
            <person name="Veneault-Fourrey C."/>
            <person name="LaButti K."/>
            <person name="Lindquist E.A."/>
            <person name="Lipzen A."/>
            <person name="Lundell T."/>
            <person name="Morin E."/>
            <person name="Murat C."/>
            <person name="Riley R."/>
            <person name="Ohm R."/>
            <person name="Sun H."/>
            <person name="Tunlid A."/>
            <person name="Henrissat B."/>
            <person name="Grigoriev I.V."/>
            <person name="Hibbett D.S."/>
            <person name="Martin F."/>
        </authorList>
    </citation>
    <scope>NUCLEOTIDE SEQUENCE [LARGE SCALE GENOMIC DNA]</scope>
    <source>
        <strain evidence="3">Marx 270</strain>
    </source>
</reference>
<dbReference type="Proteomes" id="UP000054217">
    <property type="component" value="Unassembled WGS sequence"/>
</dbReference>
<organism evidence="2 3">
    <name type="scientific">Pisolithus tinctorius Marx 270</name>
    <dbReference type="NCBI Taxonomy" id="870435"/>
    <lineage>
        <taxon>Eukaryota</taxon>
        <taxon>Fungi</taxon>
        <taxon>Dikarya</taxon>
        <taxon>Basidiomycota</taxon>
        <taxon>Agaricomycotina</taxon>
        <taxon>Agaricomycetes</taxon>
        <taxon>Agaricomycetidae</taxon>
        <taxon>Boletales</taxon>
        <taxon>Sclerodermatineae</taxon>
        <taxon>Pisolithaceae</taxon>
        <taxon>Pisolithus</taxon>
    </lineage>
</organism>
<proteinExistence type="predicted"/>
<sequence length="117" mass="13001">MTTTMHFGPEWMRAKPQTPACQQPPPSPQLQQTVPATHQSTVSTYSSLVTSAVQEQEKHDESHPFRYAKEGILRIYKEGGGKGSLGLEVERWEGIVHEAGSEPASLPEMDEAEKKVR</sequence>
<dbReference type="AlphaFoldDB" id="A0A0C3NVQ3"/>
<dbReference type="STRING" id="870435.A0A0C3NVQ3"/>
<keyword evidence="3" id="KW-1185">Reference proteome</keyword>
<evidence type="ECO:0000313" key="2">
    <source>
        <dbReference type="EMBL" id="KIO04935.1"/>
    </source>
</evidence>
<reference evidence="2 3" key="1">
    <citation type="submission" date="2014-04" db="EMBL/GenBank/DDBJ databases">
        <authorList>
            <consortium name="DOE Joint Genome Institute"/>
            <person name="Kuo A."/>
            <person name="Kohler A."/>
            <person name="Costa M.D."/>
            <person name="Nagy L.G."/>
            <person name="Floudas D."/>
            <person name="Copeland A."/>
            <person name="Barry K.W."/>
            <person name="Cichocki N."/>
            <person name="Veneault-Fourrey C."/>
            <person name="LaButti K."/>
            <person name="Lindquist E.A."/>
            <person name="Lipzen A."/>
            <person name="Lundell T."/>
            <person name="Morin E."/>
            <person name="Murat C."/>
            <person name="Sun H."/>
            <person name="Tunlid A."/>
            <person name="Henrissat B."/>
            <person name="Grigoriev I.V."/>
            <person name="Hibbett D.S."/>
            <person name="Martin F."/>
            <person name="Nordberg H.P."/>
            <person name="Cantor M.N."/>
            <person name="Hua S.X."/>
        </authorList>
    </citation>
    <scope>NUCLEOTIDE SEQUENCE [LARGE SCALE GENOMIC DNA]</scope>
    <source>
        <strain evidence="2 3">Marx 270</strain>
    </source>
</reference>
<evidence type="ECO:0000313" key="3">
    <source>
        <dbReference type="Proteomes" id="UP000054217"/>
    </source>
</evidence>
<dbReference type="HOGENOM" id="CLU_2085760_0_0_1"/>
<feature type="region of interest" description="Disordered" evidence="1">
    <location>
        <begin position="1"/>
        <end position="42"/>
    </location>
</feature>
<gene>
    <name evidence="2" type="ORF">M404DRAFT_542163</name>
</gene>
<protein>
    <submittedName>
        <fullName evidence="2">Uncharacterized protein</fullName>
    </submittedName>
</protein>
<name>A0A0C3NVQ3_PISTI</name>
<dbReference type="EMBL" id="KN831969">
    <property type="protein sequence ID" value="KIO04935.1"/>
    <property type="molecule type" value="Genomic_DNA"/>
</dbReference>
<accession>A0A0C3NVQ3</accession>
<dbReference type="InParanoid" id="A0A0C3NVQ3"/>
<evidence type="ECO:0000256" key="1">
    <source>
        <dbReference type="SAM" id="MobiDB-lite"/>
    </source>
</evidence>